<gene>
    <name evidence="1" type="ORF">GIL414_LOCUS67196</name>
</gene>
<comment type="caution">
    <text evidence="1">The sequence shown here is derived from an EMBL/GenBank/DDBJ whole genome shotgun (WGS) entry which is preliminary data.</text>
</comment>
<name>A0A8S3H6E5_9BILA</name>
<evidence type="ECO:0000313" key="2">
    <source>
        <dbReference type="Proteomes" id="UP000681720"/>
    </source>
</evidence>
<dbReference type="InterPro" id="IPR036291">
    <property type="entry name" value="NAD(P)-bd_dom_sf"/>
</dbReference>
<dbReference type="AlphaFoldDB" id="A0A8S3H6E5"/>
<feature type="non-terminal residue" evidence="1">
    <location>
        <position position="1"/>
    </location>
</feature>
<evidence type="ECO:0000313" key="1">
    <source>
        <dbReference type="EMBL" id="CAF5174450.1"/>
    </source>
</evidence>
<dbReference type="InterPro" id="IPR002347">
    <property type="entry name" value="SDR_fam"/>
</dbReference>
<dbReference type="Proteomes" id="UP000681720">
    <property type="component" value="Unassembled WGS sequence"/>
</dbReference>
<dbReference type="PANTHER" id="PTHR43431">
    <property type="entry name" value="OXIDOREDUCTASE, SHORT CHAIN DEHYDROGENASE/REDUCTASE FAMILY (AFU_ORTHOLOGUE AFUA_5G14000)"/>
    <property type="match status" value="1"/>
</dbReference>
<accession>A0A8S3H6E5</accession>
<reference evidence="1" key="1">
    <citation type="submission" date="2021-02" db="EMBL/GenBank/DDBJ databases">
        <authorList>
            <person name="Nowell W R."/>
        </authorList>
    </citation>
    <scope>NUCLEOTIDE SEQUENCE</scope>
</reference>
<dbReference type="Gene3D" id="3.40.50.720">
    <property type="entry name" value="NAD(P)-binding Rossmann-like Domain"/>
    <property type="match status" value="1"/>
</dbReference>
<protein>
    <recommendedName>
        <fullName evidence="3">Short-chain dehydrogenase/reductase SDR</fullName>
    </recommendedName>
</protein>
<sequence length="171" mass="18565">KNAIDTIRKKFDNDPEVLLYNASGFFYGGILDLKPEVLQAALNTTVVGALAASQEVLPAMIKNGKGTILFTGATASLRGSAKFAGFAISKFGLRALGQSMAREFGPQGIHVAHIIVDGGIRSPNQAESQPDKDIDSFLNSEAIAETYWQLHIQPRSTWTQELDLRPSTEKF</sequence>
<evidence type="ECO:0008006" key="3">
    <source>
        <dbReference type="Google" id="ProtNLM"/>
    </source>
</evidence>
<dbReference type="Pfam" id="PF00106">
    <property type="entry name" value="adh_short"/>
    <property type="match status" value="1"/>
</dbReference>
<dbReference type="SUPFAM" id="SSF51735">
    <property type="entry name" value="NAD(P)-binding Rossmann-fold domains"/>
    <property type="match status" value="1"/>
</dbReference>
<organism evidence="1 2">
    <name type="scientific">Rotaria magnacalcarata</name>
    <dbReference type="NCBI Taxonomy" id="392030"/>
    <lineage>
        <taxon>Eukaryota</taxon>
        <taxon>Metazoa</taxon>
        <taxon>Spiralia</taxon>
        <taxon>Gnathifera</taxon>
        <taxon>Rotifera</taxon>
        <taxon>Eurotatoria</taxon>
        <taxon>Bdelloidea</taxon>
        <taxon>Philodinida</taxon>
        <taxon>Philodinidae</taxon>
        <taxon>Rotaria</taxon>
    </lineage>
</organism>
<dbReference type="PANTHER" id="PTHR43431:SF1">
    <property type="entry name" value="OS08G0476300 PROTEIN"/>
    <property type="match status" value="1"/>
</dbReference>
<dbReference type="EMBL" id="CAJOBJ010325478">
    <property type="protein sequence ID" value="CAF5174450.1"/>
    <property type="molecule type" value="Genomic_DNA"/>
</dbReference>
<proteinExistence type="predicted"/>